<organism evidence="1 2">
    <name type="scientific">Glossina pallidipes</name>
    <name type="common">Tsetse fly</name>
    <dbReference type="NCBI Taxonomy" id="7398"/>
    <lineage>
        <taxon>Eukaryota</taxon>
        <taxon>Metazoa</taxon>
        <taxon>Ecdysozoa</taxon>
        <taxon>Arthropoda</taxon>
        <taxon>Hexapoda</taxon>
        <taxon>Insecta</taxon>
        <taxon>Pterygota</taxon>
        <taxon>Neoptera</taxon>
        <taxon>Endopterygota</taxon>
        <taxon>Diptera</taxon>
        <taxon>Brachycera</taxon>
        <taxon>Muscomorpha</taxon>
        <taxon>Hippoboscoidea</taxon>
        <taxon>Glossinidae</taxon>
        <taxon>Glossina</taxon>
    </lineage>
</organism>
<accession>A0A1A9Z8K7</accession>
<dbReference type="AlphaFoldDB" id="A0A1A9Z8K7"/>
<proteinExistence type="predicted"/>
<name>A0A1A9Z8K7_GLOPL</name>
<protein>
    <submittedName>
        <fullName evidence="1">Uncharacterized protein</fullName>
    </submittedName>
</protein>
<sequence length="108" mass="12225">MKRNEMSLSSRNYDLSSDIESEHWAQINGFGNFQFRYIDGLQIMDDLNKVKSGSVGIDGIPINDEYSFKCTIVAAMYPGDTRENPNECPLHKIANIHADIIVLKIDMV</sequence>
<reference evidence="1" key="2">
    <citation type="submission" date="2020-05" db="UniProtKB">
        <authorList>
            <consortium name="EnsemblMetazoa"/>
        </authorList>
    </citation>
    <scope>IDENTIFICATION</scope>
    <source>
        <strain evidence="1">IAEA</strain>
    </source>
</reference>
<evidence type="ECO:0000313" key="2">
    <source>
        <dbReference type="Proteomes" id="UP000092445"/>
    </source>
</evidence>
<evidence type="ECO:0000313" key="1">
    <source>
        <dbReference type="EnsemblMetazoa" id="GPAI007022-PA"/>
    </source>
</evidence>
<reference evidence="2" key="1">
    <citation type="submission" date="2014-03" db="EMBL/GenBank/DDBJ databases">
        <authorList>
            <person name="Aksoy S."/>
            <person name="Warren W."/>
            <person name="Wilson R.K."/>
        </authorList>
    </citation>
    <scope>NUCLEOTIDE SEQUENCE [LARGE SCALE GENOMIC DNA]</scope>
    <source>
        <strain evidence="2">IAEA</strain>
    </source>
</reference>
<keyword evidence="2" id="KW-1185">Reference proteome</keyword>
<dbReference type="VEuPathDB" id="VectorBase:GPAI007022"/>
<dbReference type="EnsemblMetazoa" id="GPAI007022-RA">
    <property type="protein sequence ID" value="GPAI007022-PA"/>
    <property type="gene ID" value="GPAI007022"/>
</dbReference>
<dbReference type="Proteomes" id="UP000092445">
    <property type="component" value="Unassembled WGS sequence"/>
</dbReference>